<evidence type="ECO:0000256" key="4">
    <source>
        <dbReference type="ARBA" id="ARBA00023239"/>
    </source>
</evidence>
<name>A0A218YYA5_9HELO</name>
<dbReference type="PANTHER" id="PTHR33337">
    <property type="entry name" value="GFA DOMAIN-CONTAINING PROTEIN"/>
    <property type="match status" value="1"/>
</dbReference>
<dbReference type="Proteomes" id="UP000242519">
    <property type="component" value="Unassembled WGS sequence"/>
</dbReference>
<dbReference type="STRING" id="503106.A0A218YYA5"/>
<keyword evidence="3" id="KW-0862">Zinc</keyword>
<protein>
    <recommendedName>
        <fullName evidence="5">CENP-V/GFA domain-containing protein</fullName>
    </recommendedName>
</protein>
<comment type="caution">
    <text evidence="6">The sequence shown here is derived from an EMBL/GenBank/DDBJ whole genome shotgun (WGS) entry which is preliminary data.</text>
</comment>
<keyword evidence="2" id="KW-0479">Metal-binding</keyword>
<dbReference type="EMBL" id="MZNU01000308">
    <property type="protein sequence ID" value="OWP00781.1"/>
    <property type="molecule type" value="Genomic_DNA"/>
</dbReference>
<evidence type="ECO:0000256" key="2">
    <source>
        <dbReference type="ARBA" id="ARBA00022723"/>
    </source>
</evidence>
<evidence type="ECO:0000313" key="6">
    <source>
        <dbReference type="EMBL" id="OWP00781.1"/>
    </source>
</evidence>
<dbReference type="GO" id="GO:0046872">
    <property type="term" value="F:metal ion binding"/>
    <property type="evidence" value="ECO:0007669"/>
    <property type="project" value="UniProtKB-KW"/>
</dbReference>
<dbReference type="AlphaFoldDB" id="A0A218YYA5"/>
<sequence>MSTTTLVASEIIYGSCNCGRIVVSLPRSSLPSSVTICHCSNCRKSSGSLFAVNIATSMESINIEGAAKFHVDIAASGNSVKQYFCGACGSAIMNVVAIHPEQCILKGGLFVTSGVRLPAPGREQFWRNAEHWERPFPGVTPID</sequence>
<accession>A0A218YYA5</accession>
<dbReference type="InterPro" id="IPR006913">
    <property type="entry name" value="CENP-V/GFA"/>
</dbReference>
<keyword evidence="7" id="KW-1185">Reference proteome</keyword>
<dbReference type="Gene3D" id="3.90.1590.10">
    <property type="entry name" value="glutathione-dependent formaldehyde- activating enzyme (gfa)"/>
    <property type="match status" value="1"/>
</dbReference>
<evidence type="ECO:0000259" key="5">
    <source>
        <dbReference type="PROSITE" id="PS51891"/>
    </source>
</evidence>
<proteinExistence type="inferred from homology"/>
<dbReference type="PROSITE" id="PS51891">
    <property type="entry name" value="CENP_V_GFA"/>
    <property type="match status" value="1"/>
</dbReference>
<feature type="domain" description="CENP-V/GFA" evidence="5">
    <location>
        <begin position="12"/>
        <end position="133"/>
    </location>
</feature>
<evidence type="ECO:0000313" key="7">
    <source>
        <dbReference type="Proteomes" id="UP000242519"/>
    </source>
</evidence>
<dbReference type="Pfam" id="PF04828">
    <property type="entry name" value="GFA"/>
    <property type="match status" value="1"/>
</dbReference>
<gene>
    <name evidence="6" type="ORF">B2J93_8472</name>
</gene>
<dbReference type="PANTHER" id="PTHR33337:SF43">
    <property type="entry name" value="CENP-V_GFA DOMAIN-CONTAINING PROTEIN"/>
    <property type="match status" value="1"/>
</dbReference>
<dbReference type="GO" id="GO:0016846">
    <property type="term" value="F:carbon-sulfur lyase activity"/>
    <property type="evidence" value="ECO:0007669"/>
    <property type="project" value="InterPro"/>
</dbReference>
<comment type="similarity">
    <text evidence="1">Belongs to the Gfa family.</text>
</comment>
<evidence type="ECO:0000256" key="3">
    <source>
        <dbReference type="ARBA" id="ARBA00022833"/>
    </source>
</evidence>
<dbReference type="InterPro" id="IPR011057">
    <property type="entry name" value="Mss4-like_sf"/>
</dbReference>
<reference evidence="6 7" key="1">
    <citation type="submission" date="2017-04" db="EMBL/GenBank/DDBJ databases">
        <title>Draft genome sequence of Marssonina coronaria NL1: causal agent of apple blotch.</title>
        <authorList>
            <person name="Cheng Q."/>
        </authorList>
    </citation>
    <scope>NUCLEOTIDE SEQUENCE [LARGE SCALE GENOMIC DNA]</scope>
    <source>
        <strain evidence="6 7">NL1</strain>
    </source>
</reference>
<organism evidence="6 7">
    <name type="scientific">Diplocarpon coronariae</name>
    <dbReference type="NCBI Taxonomy" id="2795749"/>
    <lineage>
        <taxon>Eukaryota</taxon>
        <taxon>Fungi</taxon>
        <taxon>Dikarya</taxon>
        <taxon>Ascomycota</taxon>
        <taxon>Pezizomycotina</taxon>
        <taxon>Leotiomycetes</taxon>
        <taxon>Helotiales</taxon>
        <taxon>Drepanopezizaceae</taxon>
        <taxon>Diplocarpon</taxon>
    </lineage>
</organism>
<evidence type="ECO:0000256" key="1">
    <source>
        <dbReference type="ARBA" id="ARBA00005495"/>
    </source>
</evidence>
<dbReference type="OrthoDB" id="2212170at2759"/>
<dbReference type="SUPFAM" id="SSF51316">
    <property type="entry name" value="Mss4-like"/>
    <property type="match status" value="1"/>
</dbReference>
<dbReference type="InParanoid" id="A0A218YYA5"/>
<keyword evidence="4" id="KW-0456">Lyase</keyword>